<feature type="transmembrane region" description="Helical" evidence="10">
    <location>
        <begin position="142"/>
        <end position="163"/>
    </location>
</feature>
<evidence type="ECO:0000256" key="7">
    <source>
        <dbReference type="ARBA" id="ARBA00022989"/>
    </source>
</evidence>
<comment type="similarity">
    <text evidence="2 9">Belongs to the MIP/aquaporin (TC 1.A.8) family.</text>
</comment>
<feature type="transmembrane region" description="Helical" evidence="10">
    <location>
        <begin position="26"/>
        <end position="49"/>
    </location>
</feature>
<dbReference type="GO" id="GO:0015250">
    <property type="term" value="F:water channel activity"/>
    <property type="evidence" value="ECO:0007669"/>
    <property type="project" value="UniProtKB-ARBA"/>
</dbReference>
<dbReference type="CDD" id="cd00333">
    <property type="entry name" value="MIP"/>
    <property type="match status" value="1"/>
</dbReference>
<feature type="transmembrane region" description="Helical" evidence="10">
    <location>
        <begin position="175"/>
        <end position="197"/>
    </location>
</feature>
<dbReference type="InterPro" id="IPR000425">
    <property type="entry name" value="MIP"/>
</dbReference>
<proteinExistence type="evidence at transcript level"/>
<dbReference type="Pfam" id="PF00230">
    <property type="entry name" value="MIP"/>
    <property type="match status" value="1"/>
</dbReference>
<keyword evidence="4 9" id="KW-0813">Transport</keyword>
<organism evidence="11">
    <name type="scientific">Penaeus monodon</name>
    <name type="common">Giant tiger prawn</name>
    <dbReference type="NCBI Taxonomy" id="6687"/>
    <lineage>
        <taxon>Eukaryota</taxon>
        <taxon>Metazoa</taxon>
        <taxon>Ecdysozoa</taxon>
        <taxon>Arthropoda</taxon>
        <taxon>Crustacea</taxon>
        <taxon>Multicrustacea</taxon>
        <taxon>Malacostraca</taxon>
        <taxon>Eumalacostraca</taxon>
        <taxon>Eucarida</taxon>
        <taxon>Decapoda</taxon>
        <taxon>Dendrobranchiata</taxon>
        <taxon>Penaeoidea</taxon>
        <taxon>Penaeidae</taxon>
        <taxon>Penaeus</taxon>
    </lineage>
</organism>
<dbReference type="PANTHER" id="PTHR19139:SF199">
    <property type="entry name" value="MIP17260P"/>
    <property type="match status" value="1"/>
</dbReference>
<dbReference type="InterPro" id="IPR034294">
    <property type="entry name" value="Aquaporin_transptr"/>
</dbReference>
<dbReference type="SUPFAM" id="SSF81338">
    <property type="entry name" value="Aquaporin-like"/>
    <property type="match status" value="1"/>
</dbReference>
<dbReference type="FunFam" id="1.20.1080.10:FF:000009">
    <property type="entry name" value="aquaporin-4 isoform X1"/>
    <property type="match status" value="1"/>
</dbReference>
<evidence type="ECO:0000256" key="9">
    <source>
        <dbReference type="RuleBase" id="RU000477"/>
    </source>
</evidence>
<evidence type="ECO:0000256" key="10">
    <source>
        <dbReference type="SAM" id="Phobius"/>
    </source>
</evidence>
<evidence type="ECO:0000256" key="8">
    <source>
        <dbReference type="ARBA" id="ARBA00023136"/>
    </source>
</evidence>
<evidence type="ECO:0000256" key="4">
    <source>
        <dbReference type="ARBA" id="ARBA00022448"/>
    </source>
</evidence>
<sequence length="261" mass="27774">MGKIKDMKEYIGTGELLNDRRVWKAFLAEFLGTMFLVFIGCGSCIGSWSEGYAPSVVQISLAFGVTVASIAQAVGHVSGCHINPAVTCAMLVARHVSVIRALIYIVCQCLGAIVGAAILKGVTPADIQGSLGMTLRNEKIDTAQALGIELLITFVLVITVFGACDERRNDVKGSAPLAIGLSITTCHLFAVPITGSSMNPARSFGPAVISGLWQDHWVYWAGPILGGLAAALIYSYVFRAPKDAAAYDVEMDNYNKRTNNA</sequence>
<evidence type="ECO:0000256" key="3">
    <source>
        <dbReference type="ARBA" id="ARBA00011881"/>
    </source>
</evidence>
<dbReference type="NCBIfam" id="TIGR00861">
    <property type="entry name" value="MIP"/>
    <property type="match status" value="1"/>
</dbReference>
<feature type="transmembrane region" description="Helical" evidence="10">
    <location>
        <begin position="217"/>
        <end position="237"/>
    </location>
</feature>
<evidence type="ECO:0000256" key="5">
    <source>
        <dbReference type="ARBA" id="ARBA00022692"/>
    </source>
</evidence>
<dbReference type="EMBL" id="JF838196">
    <property type="protein sequence ID" value="AEI25531.1"/>
    <property type="molecule type" value="mRNA"/>
</dbReference>
<dbReference type="GO" id="GO:0005886">
    <property type="term" value="C:plasma membrane"/>
    <property type="evidence" value="ECO:0007669"/>
    <property type="project" value="UniProtKB-ARBA"/>
</dbReference>
<reference evidence="11" key="1">
    <citation type="submission" date="2011-04" db="EMBL/GenBank/DDBJ databases">
        <title>The importance of the aquaporin gene, PmAQP1, from P. monodon during ammonia stress condition.</title>
        <authorList>
            <person name="Peaydee P."/>
            <person name="Klinbunga S."/>
            <person name="Menasveta P."/>
            <person name="Jiravanichpaisal P."/>
            <person name="Puanglarp N."/>
        </authorList>
    </citation>
    <scope>NUCLEOTIDE SEQUENCE</scope>
</reference>
<comment type="subunit">
    <text evidence="3">Homotetramer.</text>
</comment>
<feature type="transmembrane region" description="Helical" evidence="10">
    <location>
        <begin position="55"/>
        <end position="77"/>
    </location>
</feature>
<dbReference type="PRINTS" id="PR00783">
    <property type="entry name" value="MINTRINSICP"/>
</dbReference>
<keyword evidence="8 10" id="KW-0472">Membrane</keyword>
<name>I6M1A3_PENMO</name>
<dbReference type="InterPro" id="IPR023271">
    <property type="entry name" value="Aquaporin-like"/>
</dbReference>
<accession>I6M1A3</accession>
<comment type="subcellular location">
    <subcellularLocation>
        <location evidence="1">Membrane</location>
        <topology evidence="1">Multi-pass membrane protein</topology>
    </subcellularLocation>
</comment>
<dbReference type="AlphaFoldDB" id="I6M1A3"/>
<dbReference type="GO" id="GO:0048878">
    <property type="term" value="P:chemical homeostasis"/>
    <property type="evidence" value="ECO:0007669"/>
    <property type="project" value="UniProtKB-ARBA"/>
</dbReference>
<evidence type="ECO:0000256" key="1">
    <source>
        <dbReference type="ARBA" id="ARBA00004141"/>
    </source>
</evidence>
<evidence type="ECO:0000313" key="11">
    <source>
        <dbReference type="EMBL" id="AEI25531.1"/>
    </source>
</evidence>
<evidence type="ECO:0000256" key="6">
    <source>
        <dbReference type="ARBA" id="ARBA00022737"/>
    </source>
</evidence>
<gene>
    <name evidence="11" type="primary">AQP1</name>
</gene>
<evidence type="ECO:0000256" key="2">
    <source>
        <dbReference type="ARBA" id="ARBA00006175"/>
    </source>
</evidence>
<feature type="transmembrane region" description="Helical" evidence="10">
    <location>
        <begin position="98"/>
        <end position="122"/>
    </location>
</feature>
<dbReference type="PANTHER" id="PTHR19139">
    <property type="entry name" value="AQUAPORIN TRANSPORTER"/>
    <property type="match status" value="1"/>
</dbReference>
<keyword evidence="5 9" id="KW-0812">Transmembrane</keyword>
<protein>
    <submittedName>
        <fullName evidence="11">Aquaporin 1</fullName>
    </submittedName>
</protein>
<dbReference type="Gene3D" id="1.20.1080.10">
    <property type="entry name" value="Glycerol uptake facilitator protein"/>
    <property type="match status" value="1"/>
</dbReference>
<dbReference type="OrthoDB" id="3222at2759"/>
<keyword evidence="7 10" id="KW-1133">Transmembrane helix</keyword>
<keyword evidence="6" id="KW-0677">Repeat</keyword>